<dbReference type="PANTHER" id="PTHR35936:SF25">
    <property type="entry name" value="ABC TRANSPORTER SUBSTRATE-BINDING PROTEIN"/>
    <property type="match status" value="1"/>
</dbReference>
<organism evidence="4 5">
    <name type="scientific">Silvanigrella paludirubra</name>
    <dbReference type="NCBI Taxonomy" id="2499159"/>
    <lineage>
        <taxon>Bacteria</taxon>
        <taxon>Pseudomonadati</taxon>
        <taxon>Bdellovibrionota</taxon>
        <taxon>Oligoflexia</taxon>
        <taxon>Silvanigrellales</taxon>
        <taxon>Silvanigrellaceae</taxon>
        <taxon>Silvanigrella</taxon>
    </lineage>
</organism>
<dbReference type="Proteomes" id="UP000437748">
    <property type="component" value="Unassembled WGS sequence"/>
</dbReference>
<comment type="caution">
    <text evidence="4">The sequence shown here is derived from an EMBL/GenBank/DDBJ whole genome shotgun (WGS) entry which is preliminary data.</text>
</comment>
<gene>
    <name evidence="4" type="ORF">GCL60_14000</name>
</gene>
<dbReference type="RefSeq" id="WP_153421366.1">
    <property type="nucleotide sequence ID" value="NZ_WFLM01000005.1"/>
</dbReference>
<dbReference type="PANTHER" id="PTHR35936">
    <property type="entry name" value="MEMBRANE-BOUND LYTIC MUREIN TRANSGLYCOSYLASE F"/>
    <property type="match status" value="1"/>
</dbReference>
<dbReference type="SUPFAM" id="SSF53850">
    <property type="entry name" value="Periplasmic binding protein-like II"/>
    <property type="match status" value="1"/>
</dbReference>
<dbReference type="InterPro" id="IPR001638">
    <property type="entry name" value="Solute-binding_3/MltF_N"/>
</dbReference>
<feature type="domain" description="Solute-binding protein family 3/N-terminal" evidence="3">
    <location>
        <begin position="24"/>
        <end position="252"/>
    </location>
</feature>
<evidence type="ECO:0000256" key="2">
    <source>
        <dbReference type="SAM" id="SignalP"/>
    </source>
</evidence>
<protein>
    <submittedName>
        <fullName evidence="4">Transporter substrate-binding domain-containing protein</fullName>
    </submittedName>
</protein>
<dbReference type="SMART" id="SM00062">
    <property type="entry name" value="PBPb"/>
    <property type="match status" value="1"/>
</dbReference>
<dbReference type="EMBL" id="WFLM01000005">
    <property type="protein sequence ID" value="KAB8036950.1"/>
    <property type="molecule type" value="Genomic_DNA"/>
</dbReference>
<sequence>MRIKLYLSLFIITLFCSNKLKAESINVAWNPWCPWMCDSDEKPGLSVEIVENAFKSQEIDVQFQKYNWALAVSEVRDGKINGLLAPAKLEAPDFIFPKEPVAYQQMCFYVKKDSTWEYKSIDSLKNISIAISQGAHYPGLMEYINKNSDKKNKIKNISTEDLFTIGFKNLLNNTYQALVLDYVTSDYYLKKNDLIDQVKKVGCLKTEYLYFALSPKNKEKSLKLSRIFDEYIANYKSTDFYQKLYDKYNVENWSQKK</sequence>
<evidence type="ECO:0000256" key="1">
    <source>
        <dbReference type="ARBA" id="ARBA00022729"/>
    </source>
</evidence>
<evidence type="ECO:0000313" key="5">
    <source>
        <dbReference type="Proteomes" id="UP000437748"/>
    </source>
</evidence>
<name>A0A6N6VRL4_9BACT</name>
<keyword evidence="1 2" id="KW-0732">Signal</keyword>
<reference evidence="4 5" key="1">
    <citation type="submission" date="2019-10" db="EMBL/GenBank/DDBJ databases">
        <title>New species of Slilvanegrellaceae.</title>
        <authorList>
            <person name="Pitt A."/>
            <person name="Hahn M.W."/>
        </authorList>
    </citation>
    <scope>NUCLEOTIDE SEQUENCE [LARGE SCALE GENOMIC DNA]</scope>
    <source>
        <strain evidence="4 5">SP-Ram-0.45-NSY-1</strain>
    </source>
</reference>
<evidence type="ECO:0000259" key="3">
    <source>
        <dbReference type="SMART" id="SM00062"/>
    </source>
</evidence>
<dbReference type="Pfam" id="PF00497">
    <property type="entry name" value="SBP_bac_3"/>
    <property type="match status" value="1"/>
</dbReference>
<feature type="chain" id="PRO_5026947202" evidence="2">
    <location>
        <begin position="23"/>
        <end position="257"/>
    </location>
</feature>
<dbReference type="AlphaFoldDB" id="A0A6N6VRL4"/>
<dbReference type="Gene3D" id="3.40.190.10">
    <property type="entry name" value="Periplasmic binding protein-like II"/>
    <property type="match status" value="2"/>
</dbReference>
<accession>A0A6N6VRL4</accession>
<feature type="signal peptide" evidence="2">
    <location>
        <begin position="1"/>
        <end position="22"/>
    </location>
</feature>
<evidence type="ECO:0000313" key="4">
    <source>
        <dbReference type="EMBL" id="KAB8036950.1"/>
    </source>
</evidence>
<proteinExistence type="predicted"/>
<dbReference type="OrthoDB" id="5292612at2"/>
<keyword evidence="5" id="KW-1185">Reference proteome</keyword>